<dbReference type="EMBL" id="CAADFT010000075">
    <property type="protein sequence ID" value="VFK47060.1"/>
    <property type="molecule type" value="Genomic_DNA"/>
</dbReference>
<proteinExistence type="predicted"/>
<name>A0A450YZV8_9GAMM</name>
<evidence type="ECO:0000313" key="1">
    <source>
        <dbReference type="EMBL" id="VFK47060.1"/>
    </source>
</evidence>
<organism evidence="1">
    <name type="scientific">Candidatus Kentrum sp. TC</name>
    <dbReference type="NCBI Taxonomy" id="2126339"/>
    <lineage>
        <taxon>Bacteria</taxon>
        <taxon>Pseudomonadati</taxon>
        <taxon>Pseudomonadota</taxon>
        <taxon>Gammaproteobacteria</taxon>
        <taxon>Candidatus Kentrum</taxon>
    </lineage>
</organism>
<gene>
    <name evidence="1" type="ORF">BECKTC1821E_GA0114239_107515</name>
</gene>
<protein>
    <submittedName>
        <fullName evidence="1">Uncharacterized protein</fullName>
    </submittedName>
</protein>
<sequence length="45" mass="5323">MEAWFQQWGKDRITTIVAGNWKALFEQISLAKGQLRLPFDYYNGM</sequence>
<reference evidence="1" key="1">
    <citation type="submission" date="2019-02" db="EMBL/GenBank/DDBJ databases">
        <authorList>
            <person name="Gruber-Vodicka R. H."/>
            <person name="Seah K. B. B."/>
        </authorList>
    </citation>
    <scope>NUCLEOTIDE SEQUENCE</scope>
    <source>
        <strain evidence="1">BECK_BZ125</strain>
    </source>
</reference>
<dbReference type="AlphaFoldDB" id="A0A450YZV8"/>
<accession>A0A450YZV8</accession>